<dbReference type="HOGENOM" id="CLU_2452910_0_0_9"/>
<accession>I0GU10</accession>
<dbReference type="PATRIC" id="fig|927704.6.peg.2623"/>
<proteinExistence type="predicted"/>
<name>I0GU10_SELRL</name>
<protein>
    <submittedName>
        <fullName evidence="1">Uncharacterized protein</fullName>
    </submittedName>
</protein>
<evidence type="ECO:0000313" key="1">
    <source>
        <dbReference type="EMBL" id="BAL84247.1"/>
    </source>
</evidence>
<reference evidence="1 2" key="1">
    <citation type="submission" date="2011-10" db="EMBL/GenBank/DDBJ databases">
        <title>Whole genome sequence of Selenomonas ruminantium subsp. lactilytica TAM6421.</title>
        <authorList>
            <person name="Oguchi A."/>
            <person name="Ankai A."/>
            <person name="Kaneko J."/>
            <person name="Yamada-Narita S."/>
            <person name="Fukui S."/>
            <person name="Takahashi M."/>
            <person name="Onodera T."/>
            <person name="Kojima S."/>
            <person name="Fushimi T."/>
            <person name="Abe N."/>
            <person name="Kamio Y."/>
            <person name="Yamazaki S."/>
            <person name="Fujita N."/>
        </authorList>
    </citation>
    <scope>NUCLEOTIDE SEQUENCE [LARGE SCALE GENOMIC DNA]</scope>
    <source>
        <strain evidence="2">NBRC 103574 / TAM6421</strain>
    </source>
</reference>
<evidence type="ECO:0000313" key="2">
    <source>
        <dbReference type="Proteomes" id="UP000007887"/>
    </source>
</evidence>
<dbReference type="AlphaFoldDB" id="I0GU10"/>
<gene>
    <name evidence="1" type="ordered locus">SELR_25390</name>
</gene>
<dbReference type="EMBL" id="AP012292">
    <property type="protein sequence ID" value="BAL84247.1"/>
    <property type="molecule type" value="Genomic_DNA"/>
</dbReference>
<dbReference type="Proteomes" id="UP000007887">
    <property type="component" value="Chromosome"/>
</dbReference>
<organism evidence="1 2">
    <name type="scientific">Selenomonas ruminantium subsp. lactilytica (strain NBRC 103574 / TAM6421)</name>
    <dbReference type="NCBI Taxonomy" id="927704"/>
    <lineage>
        <taxon>Bacteria</taxon>
        <taxon>Bacillati</taxon>
        <taxon>Bacillota</taxon>
        <taxon>Negativicutes</taxon>
        <taxon>Selenomonadales</taxon>
        <taxon>Selenomonadaceae</taxon>
        <taxon>Selenomonas</taxon>
    </lineage>
</organism>
<dbReference type="KEGG" id="sri:SELR_25390"/>
<sequence>MSEKKELTVEERFCDMMNAADHMTKIEKELESYGDPRIMKLLELHSEYLMMFAMDRAIISWVHKVPDVDKAFNDYMKALQECEEASRED</sequence>
<dbReference type="RefSeq" id="WP_014425666.1">
    <property type="nucleotide sequence ID" value="NC_017068.1"/>
</dbReference>